<dbReference type="EMBL" id="BAABME010013280">
    <property type="protein sequence ID" value="GAA0185990.1"/>
    <property type="molecule type" value="Genomic_DNA"/>
</dbReference>
<evidence type="ECO:0000313" key="2">
    <source>
        <dbReference type="Proteomes" id="UP001454036"/>
    </source>
</evidence>
<reference evidence="1 2" key="1">
    <citation type="submission" date="2024-01" db="EMBL/GenBank/DDBJ databases">
        <title>The complete chloroplast genome sequence of Lithospermum erythrorhizon: insights into the phylogenetic relationship among Boraginaceae species and the maternal lineages of purple gromwells.</title>
        <authorList>
            <person name="Okada T."/>
            <person name="Watanabe K."/>
        </authorList>
    </citation>
    <scope>NUCLEOTIDE SEQUENCE [LARGE SCALE GENOMIC DNA]</scope>
</reference>
<dbReference type="AlphaFoldDB" id="A0AAV3RZM4"/>
<protein>
    <submittedName>
        <fullName evidence="1">Uncharacterized protein</fullName>
    </submittedName>
</protein>
<keyword evidence="2" id="KW-1185">Reference proteome</keyword>
<proteinExistence type="predicted"/>
<gene>
    <name evidence="1" type="ORF">LIER_33278</name>
</gene>
<organism evidence="1 2">
    <name type="scientific">Lithospermum erythrorhizon</name>
    <name type="common">Purple gromwell</name>
    <name type="synonym">Lithospermum officinale var. erythrorhizon</name>
    <dbReference type="NCBI Taxonomy" id="34254"/>
    <lineage>
        <taxon>Eukaryota</taxon>
        <taxon>Viridiplantae</taxon>
        <taxon>Streptophyta</taxon>
        <taxon>Embryophyta</taxon>
        <taxon>Tracheophyta</taxon>
        <taxon>Spermatophyta</taxon>
        <taxon>Magnoliopsida</taxon>
        <taxon>eudicotyledons</taxon>
        <taxon>Gunneridae</taxon>
        <taxon>Pentapetalae</taxon>
        <taxon>asterids</taxon>
        <taxon>lamiids</taxon>
        <taxon>Boraginales</taxon>
        <taxon>Boraginaceae</taxon>
        <taxon>Boraginoideae</taxon>
        <taxon>Lithospermeae</taxon>
        <taxon>Lithospermum</taxon>
    </lineage>
</organism>
<comment type="caution">
    <text evidence="1">The sequence shown here is derived from an EMBL/GenBank/DDBJ whole genome shotgun (WGS) entry which is preliminary data.</text>
</comment>
<dbReference type="Proteomes" id="UP001454036">
    <property type="component" value="Unassembled WGS sequence"/>
</dbReference>
<name>A0AAV3RZM4_LITER</name>
<evidence type="ECO:0000313" key="1">
    <source>
        <dbReference type="EMBL" id="GAA0185990.1"/>
    </source>
</evidence>
<sequence>MQHFSIPSFVEMCLPLEGEQVFELLLDPSQSESALAPAWIAMSTESLSYGARFPFCPFVNDLLIAVNRAQQIRPTRG</sequence>
<accession>A0AAV3RZM4</accession>